<keyword evidence="1" id="KW-1133">Transmembrane helix</keyword>
<protein>
    <submittedName>
        <fullName evidence="2">Uncharacterized protein</fullName>
    </submittedName>
</protein>
<feature type="transmembrane region" description="Helical" evidence="1">
    <location>
        <begin position="190"/>
        <end position="212"/>
    </location>
</feature>
<name>A0A8E2F0J2_9PEZI</name>
<organism evidence="2 3">
    <name type="scientific">Glonium stellatum</name>
    <dbReference type="NCBI Taxonomy" id="574774"/>
    <lineage>
        <taxon>Eukaryota</taxon>
        <taxon>Fungi</taxon>
        <taxon>Dikarya</taxon>
        <taxon>Ascomycota</taxon>
        <taxon>Pezizomycotina</taxon>
        <taxon>Dothideomycetes</taxon>
        <taxon>Pleosporomycetidae</taxon>
        <taxon>Gloniales</taxon>
        <taxon>Gloniaceae</taxon>
        <taxon>Glonium</taxon>
    </lineage>
</organism>
<sequence>MIAVNINARGKVKTHCLTFGDIIVASATDPELRVKGECLVNAAENYRHHTVHSCHKHCTAEPSATGDEIGHCQKCKKYNIVNHHVGYLQPTIATKFKKSLVANMGSTALTQVGLLTACSVIMLLVSILIAQFVSSSYSSLKQDCKDNNIEDSICNKSNTAIFALKSGGWGGFNSSIVATSLPPDRLGSEFLSFCISNGAQFIYSLLYVMLIYNVTLICQERDWGSLETERRRLRCTIVKGEPFSQNYLLQLPRRVIFPLMGYSVLTHWMIGEALQTQELIWRDTYAAGESVEHSKYYIVWAAYPVWLATFLVLTMTGGCWWAFTYKREGFMPQMFGSIRACCAATTNLDDFPR</sequence>
<dbReference type="OrthoDB" id="5429634at2759"/>
<dbReference type="EMBL" id="KV749806">
    <property type="protein sequence ID" value="OCL07708.1"/>
    <property type="molecule type" value="Genomic_DNA"/>
</dbReference>
<evidence type="ECO:0000256" key="1">
    <source>
        <dbReference type="SAM" id="Phobius"/>
    </source>
</evidence>
<reference evidence="2 3" key="1">
    <citation type="journal article" date="2016" name="Nat. Commun.">
        <title>Ectomycorrhizal ecology is imprinted in the genome of the dominant symbiotic fungus Cenococcum geophilum.</title>
        <authorList>
            <consortium name="DOE Joint Genome Institute"/>
            <person name="Peter M."/>
            <person name="Kohler A."/>
            <person name="Ohm R.A."/>
            <person name="Kuo A."/>
            <person name="Krutzmann J."/>
            <person name="Morin E."/>
            <person name="Arend M."/>
            <person name="Barry K.W."/>
            <person name="Binder M."/>
            <person name="Choi C."/>
            <person name="Clum A."/>
            <person name="Copeland A."/>
            <person name="Grisel N."/>
            <person name="Haridas S."/>
            <person name="Kipfer T."/>
            <person name="LaButti K."/>
            <person name="Lindquist E."/>
            <person name="Lipzen A."/>
            <person name="Maire R."/>
            <person name="Meier B."/>
            <person name="Mihaltcheva S."/>
            <person name="Molinier V."/>
            <person name="Murat C."/>
            <person name="Poggeler S."/>
            <person name="Quandt C.A."/>
            <person name="Sperisen C."/>
            <person name="Tritt A."/>
            <person name="Tisserant E."/>
            <person name="Crous P.W."/>
            <person name="Henrissat B."/>
            <person name="Nehls U."/>
            <person name="Egli S."/>
            <person name="Spatafora J.W."/>
            <person name="Grigoriev I.V."/>
            <person name="Martin F.M."/>
        </authorList>
    </citation>
    <scope>NUCLEOTIDE SEQUENCE [LARGE SCALE GENOMIC DNA]</scope>
    <source>
        <strain evidence="2 3">CBS 207.34</strain>
    </source>
</reference>
<gene>
    <name evidence="2" type="ORF">AOQ84DRAFT_294579</name>
</gene>
<dbReference type="AlphaFoldDB" id="A0A8E2F0J2"/>
<accession>A0A8E2F0J2</accession>
<keyword evidence="3" id="KW-1185">Reference proteome</keyword>
<dbReference type="PANTHER" id="PTHR35395">
    <property type="entry name" value="DUF6536 DOMAIN-CONTAINING PROTEIN"/>
    <property type="match status" value="1"/>
</dbReference>
<keyword evidence="1" id="KW-0812">Transmembrane</keyword>
<evidence type="ECO:0000313" key="2">
    <source>
        <dbReference type="EMBL" id="OCL07708.1"/>
    </source>
</evidence>
<evidence type="ECO:0000313" key="3">
    <source>
        <dbReference type="Proteomes" id="UP000250140"/>
    </source>
</evidence>
<dbReference type="Proteomes" id="UP000250140">
    <property type="component" value="Unassembled WGS sequence"/>
</dbReference>
<feature type="transmembrane region" description="Helical" evidence="1">
    <location>
        <begin position="112"/>
        <end position="133"/>
    </location>
</feature>
<dbReference type="PANTHER" id="PTHR35395:SF1">
    <property type="entry name" value="DUF6536 DOMAIN-CONTAINING PROTEIN"/>
    <property type="match status" value="1"/>
</dbReference>
<feature type="transmembrane region" description="Helical" evidence="1">
    <location>
        <begin position="296"/>
        <end position="323"/>
    </location>
</feature>
<proteinExistence type="predicted"/>
<keyword evidence="1" id="KW-0472">Membrane</keyword>